<reference evidence="2 3" key="1">
    <citation type="submission" date="2018-05" db="EMBL/GenBank/DDBJ databases">
        <title>Genomic Encyclopedia of Type Strains, Phase IV (KMG-IV): sequencing the most valuable type-strain genomes for metagenomic binning, comparative biology and taxonomic classification.</title>
        <authorList>
            <person name="Goeker M."/>
        </authorList>
    </citation>
    <scope>NUCLEOTIDE SEQUENCE [LARGE SCALE GENOMIC DNA]</scope>
    <source>
        <strain evidence="2 3">DSM 24906</strain>
    </source>
</reference>
<dbReference type="EMBL" id="QGGI01000004">
    <property type="protein sequence ID" value="PWJ95684.1"/>
    <property type="molecule type" value="Genomic_DNA"/>
</dbReference>
<protein>
    <recommendedName>
        <fullName evidence="4">DUF5668 domain-containing protein</fullName>
    </recommendedName>
</protein>
<dbReference type="RefSeq" id="WP_109604215.1">
    <property type="nucleotide sequence ID" value="NZ_JAMHJO010000008.1"/>
</dbReference>
<feature type="transmembrane region" description="Helical" evidence="1">
    <location>
        <begin position="90"/>
        <end position="107"/>
    </location>
</feature>
<comment type="caution">
    <text evidence="2">The sequence shown here is derived from an EMBL/GenBank/DDBJ whole genome shotgun (WGS) entry which is preliminary data.</text>
</comment>
<evidence type="ECO:0000256" key="1">
    <source>
        <dbReference type="SAM" id="Phobius"/>
    </source>
</evidence>
<evidence type="ECO:0000313" key="2">
    <source>
        <dbReference type="EMBL" id="PWJ95684.1"/>
    </source>
</evidence>
<gene>
    <name evidence="2" type="ORF">C7380_10499</name>
</gene>
<evidence type="ECO:0008006" key="4">
    <source>
        <dbReference type="Google" id="ProtNLM"/>
    </source>
</evidence>
<dbReference type="AlphaFoldDB" id="A0AA45C802"/>
<sequence length="163" mass="18504">MNQNGVMKFIYGIIFIFIGLLIFFRGYINVNIWEYIWPLFILLAGFGFEISYFGNRRQDPGILVPGGILTFLGIFFFFNAFTRFSYMDTLWPLFIFAPAVGLFQLAYHSKNRAVMIPVYILTGVSFVFLMINIAGTKVGSSLIGAGLVILGVLILLNMKKENR</sequence>
<feature type="transmembrane region" description="Helical" evidence="1">
    <location>
        <begin position="114"/>
        <end position="134"/>
    </location>
</feature>
<accession>A0AA45C802</accession>
<feature type="transmembrane region" description="Helical" evidence="1">
    <location>
        <begin position="61"/>
        <end position="78"/>
    </location>
</feature>
<proteinExistence type="predicted"/>
<organism evidence="2 3">
    <name type="scientific">Oceanotoga teriensis</name>
    <dbReference type="NCBI Taxonomy" id="515440"/>
    <lineage>
        <taxon>Bacteria</taxon>
        <taxon>Thermotogati</taxon>
        <taxon>Thermotogota</taxon>
        <taxon>Thermotogae</taxon>
        <taxon>Petrotogales</taxon>
        <taxon>Petrotogaceae</taxon>
        <taxon>Oceanotoga</taxon>
    </lineage>
</organism>
<dbReference type="Proteomes" id="UP000245921">
    <property type="component" value="Unassembled WGS sequence"/>
</dbReference>
<name>A0AA45C802_9BACT</name>
<keyword evidence="1" id="KW-0812">Transmembrane</keyword>
<feature type="transmembrane region" description="Helical" evidence="1">
    <location>
        <begin position="140"/>
        <end position="158"/>
    </location>
</feature>
<keyword evidence="1" id="KW-0472">Membrane</keyword>
<keyword evidence="3" id="KW-1185">Reference proteome</keyword>
<feature type="transmembrane region" description="Helical" evidence="1">
    <location>
        <begin position="9"/>
        <end position="29"/>
    </location>
</feature>
<feature type="transmembrane region" description="Helical" evidence="1">
    <location>
        <begin position="35"/>
        <end position="54"/>
    </location>
</feature>
<keyword evidence="1" id="KW-1133">Transmembrane helix</keyword>
<evidence type="ECO:0000313" key="3">
    <source>
        <dbReference type="Proteomes" id="UP000245921"/>
    </source>
</evidence>